<protein>
    <submittedName>
        <fullName evidence="3">Uncharacterized protein</fullName>
    </submittedName>
</protein>
<keyword evidence="4" id="KW-1185">Reference proteome</keyword>
<keyword evidence="1" id="KW-1133">Transmembrane helix</keyword>
<organism evidence="3 4">
    <name type="scientific">Streptomyces afghaniensis 772</name>
    <dbReference type="NCBI Taxonomy" id="1283301"/>
    <lineage>
        <taxon>Bacteria</taxon>
        <taxon>Bacillati</taxon>
        <taxon>Actinomycetota</taxon>
        <taxon>Actinomycetes</taxon>
        <taxon>Kitasatosporales</taxon>
        <taxon>Streptomycetaceae</taxon>
        <taxon>Streptomyces</taxon>
    </lineage>
</organism>
<dbReference type="RefSeq" id="WP_020276920.1">
    <property type="nucleotide sequence ID" value="NZ_KE354455.1"/>
</dbReference>
<evidence type="ECO:0000256" key="1">
    <source>
        <dbReference type="SAM" id="Phobius"/>
    </source>
</evidence>
<comment type="caution">
    <text evidence="3">The sequence shown here is derived from an EMBL/GenBank/DDBJ whole genome shotgun (WGS) entry which is preliminary data.</text>
</comment>
<gene>
    <name evidence="3" type="ORF">STAFG_8093</name>
</gene>
<sequence length="70" mass="6889">MVLWTGLLLQSFGAVTGATAVCCAAALAQTVLLATRTGDPHLAAAAVCGTAAVVQAVLVCALLGRATAHR</sequence>
<dbReference type="AlphaFoldDB" id="S4MN67"/>
<name>S4MN67_9ACTN</name>
<feature type="transmembrane region" description="Helical" evidence="1">
    <location>
        <begin position="44"/>
        <end position="64"/>
    </location>
</feature>
<keyword evidence="1" id="KW-0472">Membrane</keyword>
<keyword evidence="2" id="KW-0732">Signal</keyword>
<reference evidence="3 4" key="1">
    <citation type="submission" date="2013-02" db="EMBL/GenBank/DDBJ databases">
        <title>Draft Genome Sequence of Streptomyces afghaniensis, Which Produces Compounds of the Julimycin B-Complex.</title>
        <authorList>
            <person name="Gruening B.A."/>
            <person name="Praeg A."/>
            <person name="Erxleben A."/>
            <person name="Guenther S."/>
            <person name="Fiedler H.-P."/>
            <person name="Goodfellow M."/>
            <person name="Mueller M."/>
        </authorList>
    </citation>
    <scope>NUCLEOTIDE SEQUENCE [LARGE SCALE GENOMIC DNA]</scope>
    <source>
        <strain evidence="3 4">772</strain>
    </source>
</reference>
<evidence type="ECO:0000256" key="2">
    <source>
        <dbReference type="SAM" id="SignalP"/>
    </source>
</evidence>
<feature type="chain" id="PRO_5004521094" evidence="2">
    <location>
        <begin position="21"/>
        <end position="70"/>
    </location>
</feature>
<feature type="signal peptide" evidence="2">
    <location>
        <begin position="1"/>
        <end position="20"/>
    </location>
</feature>
<evidence type="ECO:0000313" key="3">
    <source>
        <dbReference type="EMBL" id="EPJ34852.1"/>
    </source>
</evidence>
<dbReference type="HOGENOM" id="CLU_2755959_0_0_11"/>
<keyword evidence="1" id="KW-0812">Transmembrane</keyword>
<accession>S4MN67</accession>
<proteinExistence type="predicted"/>
<dbReference type="Proteomes" id="UP000015001">
    <property type="component" value="Unassembled WGS sequence"/>
</dbReference>
<evidence type="ECO:0000313" key="4">
    <source>
        <dbReference type="Proteomes" id="UP000015001"/>
    </source>
</evidence>
<dbReference type="PATRIC" id="fig|1283301.3.peg.8033"/>
<dbReference type="EMBL" id="AOPY01001677">
    <property type="protein sequence ID" value="EPJ34852.1"/>
    <property type="molecule type" value="Genomic_DNA"/>
</dbReference>